<evidence type="ECO:0000313" key="9">
    <source>
        <dbReference type="EMBL" id="TCK59390.1"/>
    </source>
</evidence>
<dbReference type="PANTHER" id="PTHR31272">
    <property type="entry name" value="CYTOCHROME C-TYPE BIOGENESIS PROTEIN HI_1454-RELATED"/>
    <property type="match status" value="1"/>
</dbReference>
<evidence type="ECO:0000256" key="4">
    <source>
        <dbReference type="ARBA" id="ARBA00022748"/>
    </source>
</evidence>
<feature type="transmembrane region" description="Helical" evidence="7">
    <location>
        <begin position="53"/>
        <end position="76"/>
    </location>
</feature>
<dbReference type="Pfam" id="PF02683">
    <property type="entry name" value="DsbD_TM"/>
    <property type="match status" value="1"/>
</dbReference>
<comment type="subcellular location">
    <subcellularLocation>
        <location evidence="1">Membrane</location>
        <topology evidence="1">Multi-pass membrane protein</topology>
    </subcellularLocation>
</comment>
<comment type="caution">
    <text evidence="9">The sequence shown here is derived from an EMBL/GenBank/DDBJ whole genome shotgun (WGS) entry which is preliminary data.</text>
</comment>
<keyword evidence="4" id="KW-0201">Cytochrome c-type biogenesis</keyword>
<keyword evidence="10" id="KW-1185">Reference proteome</keyword>
<gene>
    <name evidence="9" type="ORF">C8D98_2324</name>
</gene>
<dbReference type="Proteomes" id="UP000294614">
    <property type="component" value="Unassembled WGS sequence"/>
</dbReference>
<dbReference type="EMBL" id="SMGG01000006">
    <property type="protein sequence ID" value="TCK59390.1"/>
    <property type="molecule type" value="Genomic_DNA"/>
</dbReference>
<evidence type="ECO:0000256" key="7">
    <source>
        <dbReference type="SAM" id="Phobius"/>
    </source>
</evidence>
<protein>
    <submittedName>
        <fullName evidence="9">Cytochrome c biogenesis protein CcdA</fullName>
    </submittedName>
</protein>
<sequence length="246" mass="26562">MDNVSFFTAFIAGVLSFLSPCVLPLLPGYLSFMSGESIETLTSGDKKSAKFKVFLGAVFFGLGFMLVFVLLGAGATKIGMFLKEYKLIIGRVAGVVIIVLGLHMLGVLRINKLMMHKKWNYSSKSGTPFFVNAFLLGVAFVFGWTPCIGPILAGILSLAAAKETVSSGILMLAVFGFGLWIPFLLSALAVGFVFSTVRKASRVVMIVEKVSGVLLIIIGLLMATDSMNTLSVYLLKVFPFLLELNY</sequence>
<evidence type="ECO:0000256" key="5">
    <source>
        <dbReference type="ARBA" id="ARBA00022989"/>
    </source>
</evidence>
<evidence type="ECO:0000256" key="2">
    <source>
        <dbReference type="ARBA" id="ARBA00006143"/>
    </source>
</evidence>
<feature type="transmembrane region" description="Helical" evidence="7">
    <location>
        <begin position="6"/>
        <end position="32"/>
    </location>
</feature>
<feature type="domain" description="Cytochrome C biogenesis protein transmembrane" evidence="8">
    <location>
        <begin position="7"/>
        <end position="223"/>
    </location>
</feature>
<comment type="similarity">
    <text evidence="2">Belongs to the DsbD family.</text>
</comment>
<dbReference type="InterPro" id="IPR051790">
    <property type="entry name" value="Cytochrome_c-biogenesis_DsbD"/>
</dbReference>
<dbReference type="PANTHER" id="PTHR31272:SF4">
    <property type="entry name" value="CYTOCHROME C-TYPE BIOGENESIS PROTEIN HI_1454-RELATED"/>
    <property type="match status" value="1"/>
</dbReference>
<organism evidence="9 10">
    <name type="scientific">Seleniivibrio woodruffii</name>
    <dbReference type="NCBI Taxonomy" id="1078050"/>
    <lineage>
        <taxon>Bacteria</taxon>
        <taxon>Pseudomonadati</taxon>
        <taxon>Deferribacterota</taxon>
        <taxon>Deferribacteres</taxon>
        <taxon>Deferribacterales</taxon>
        <taxon>Geovibrionaceae</taxon>
        <taxon>Seleniivibrio</taxon>
    </lineage>
</organism>
<proteinExistence type="inferred from homology"/>
<dbReference type="GO" id="GO:0017004">
    <property type="term" value="P:cytochrome complex assembly"/>
    <property type="evidence" value="ECO:0007669"/>
    <property type="project" value="UniProtKB-KW"/>
</dbReference>
<evidence type="ECO:0000259" key="8">
    <source>
        <dbReference type="Pfam" id="PF02683"/>
    </source>
</evidence>
<dbReference type="GO" id="GO:0016020">
    <property type="term" value="C:membrane"/>
    <property type="evidence" value="ECO:0007669"/>
    <property type="project" value="UniProtKB-SubCell"/>
</dbReference>
<keyword evidence="6 7" id="KW-0472">Membrane</keyword>
<dbReference type="InterPro" id="IPR003834">
    <property type="entry name" value="Cyt_c_assmbl_TM_dom"/>
</dbReference>
<feature type="transmembrane region" description="Helical" evidence="7">
    <location>
        <begin position="88"/>
        <end position="108"/>
    </location>
</feature>
<dbReference type="AlphaFoldDB" id="A0A4R1K5Z9"/>
<dbReference type="OrthoDB" id="9809733at2"/>
<feature type="transmembrane region" description="Helical" evidence="7">
    <location>
        <begin position="206"/>
        <end position="224"/>
    </location>
</feature>
<evidence type="ECO:0000256" key="1">
    <source>
        <dbReference type="ARBA" id="ARBA00004141"/>
    </source>
</evidence>
<dbReference type="RefSeq" id="WP_132874303.1">
    <property type="nucleotide sequence ID" value="NZ_SMGG01000006.1"/>
</dbReference>
<accession>A0A4R1K5Z9</accession>
<keyword evidence="3 7" id="KW-0812">Transmembrane</keyword>
<name>A0A4R1K5Z9_9BACT</name>
<feature type="transmembrane region" description="Helical" evidence="7">
    <location>
        <begin position="168"/>
        <end position="194"/>
    </location>
</feature>
<keyword evidence="5 7" id="KW-1133">Transmembrane helix</keyword>
<reference evidence="9 10" key="1">
    <citation type="submission" date="2019-03" db="EMBL/GenBank/DDBJ databases">
        <title>Genomic Encyclopedia of Type Strains, Phase IV (KMG-IV): sequencing the most valuable type-strain genomes for metagenomic binning, comparative biology and taxonomic classification.</title>
        <authorList>
            <person name="Goeker M."/>
        </authorList>
    </citation>
    <scope>NUCLEOTIDE SEQUENCE [LARGE SCALE GENOMIC DNA]</scope>
    <source>
        <strain evidence="9 10">DSM 24984</strain>
    </source>
</reference>
<evidence type="ECO:0000313" key="10">
    <source>
        <dbReference type="Proteomes" id="UP000294614"/>
    </source>
</evidence>
<evidence type="ECO:0000256" key="3">
    <source>
        <dbReference type="ARBA" id="ARBA00022692"/>
    </source>
</evidence>
<feature type="transmembrane region" description="Helical" evidence="7">
    <location>
        <begin position="129"/>
        <end position="156"/>
    </location>
</feature>
<evidence type="ECO:0000256" key="6">
    <source>
        <dbReference type="ARBA" id="ARBA00023136"/>
    </source>
</evidence>